<dbReference type="SMART" id="SM00388">
    <property type="entry name" value="HisKA"/>
    <property type="match status" value="1"/>
</dbReference>
<evidence type="ECO:0000256" key="3">
    <source>
        <dbReference type="ARBA" id="ARBA00022553"/>
    </source>
</evidence>
<keyword evidence="8" id="KW-0902">Two-component regulatory system</keyword>
<evidence type="ECO:0000259" key="12">
    <source>
        <dbReference type="PROSITE" id="PS50109"/>
    </source>
</evidence>
<dbReference type="FunFam" id="1.10.287.130:FF:000002">
    <property type="entry name" value="Two-component osmosensing histidine kinase"/>
    <property type="match status" value="1"/>
</dbReference>
<reference evidence="14 15" key="2">
    <citation type="submission" date="2020-06" db="EMBL/GenBank/DDBJ databases">
        <title>Halomonas songnenensis sp. nov., a moderately halophilic bacterium isolated from saline and alkaline soils.</title>
        <authorList>
            <person name="Jiang J."/>
            <person name="Pan Y."/>
        </authorList>
    </citation>
    <scope>NUCLEOTIDE SEQUENCE [LARGE SCALE GENOMIC DNA]</scope>
    <source>
        <strain evidence="14 15">TBZ9</strain>
    </source>
</reference>
<dbReference type="InterPro" id="IPR005467">
    <property type="entry name" value="His_kinase_dom"/>
</dbReference>
<dbReference type="InterPro" id="IPR003661">
    <property type="entry name" value="HisK_dim/P_dom"/>
</dbReference>
<comment type="catalytic activity">
    <reaction evidence="1">
        <text>ATP + protein L-histidine = ADP + protein N-phospho-L-histidine.</text>
        <dbReference type="EC" id="2.7.13.3"/>
    </reaction>
</comment>
<keyword evidence="15" id="KW-1185">Reference proteome</keyword>
<keyword evidence="4" id="KW-0808">Transferase</keyword>
<dbReference type="InterPro" id="IPR036890">
    <property type="entry name" value="HATPase_C_sf"/>
</dbReference>
<feature type="domain" description="Histidine kinase" evidence="12">
    <location>
        <begin position="192"/>
        <end position="418"/>
    </location>
</feature>
<dbReference type="AlphaFoldDB" id="A0A7Y3XAC7"/>
<dbReference type="GO" id="GO:0005524">
    <property type="term" value="F:ATP binding"/>
    <property type="evidence" value="ECO:0007669"/>
    <property type="project" value="UniProtKB-KW"/>
</dbReference>
<dbReference type="InterPro" id="IPR011006">
    <property type="entry name" value="CheY-like_superfamily"/>
</dbReference>
<dbReference type="SUPFAM" id="SSF47384">
    <property type="entry name" value="Homodimeric domain of signal transducing histidine kinase"/>
    <property type="match status" value="1"/>
</dbReference>
<sequence length="728" mass="80920">MNKLAETELLYEISLSIGQSLNLAPMLTQSVGTMVRALNCVSASVLQFTTSTSPETEQRSVEGIAEQEWLSWDYALCIPRTLNKRPEHQAFIASLQLPENRQQLTDFSAGLPMRIADLNGEGERYVFALPEFGVLLLYRKGEGFSHSLLMSLAKLMEKLAIAARACLYESELQHQIEQARAANMAKSQFLANMSHEIRTPMNGVMGMLELVLETSLDKEQHEYLNLARVSAAHLLEIINLLLDISKIEANKLDLRLESTDLYHYLGQVIKAQAPRAMVKDVKLFYHLDDALPRYVWVDPVRFQQVLNNLLGNALKFTDRGHVRLDVKLTSQALADPSDQLMWLTFSVSDTGIGIPDEQVDSIFEAFEQVDSKANRRFEGTGLGLAITRQLVELMGGSISATSRLGQGTCVTFDVPLALSQPPAKATQATFDAQRHRVLFVEDEPVDRDVFSAMMKALGVAFELCSSGPEALFRLRHAQDDDRPFSVVLVDVHMPGMSGYELAAKLLDESLVAPSSLYLATSSALAGDAQRCTELGIPGYLTKPLTLGDLQQVLAESDAQTRSGLPRMTGNEESEAQMPLDVLLVEDNRINQKLALKLLDKLNARCEIALNGQEAVTKVRDSRFDIILMDIMMPVMDGVQATYAIREFERLNNLPQTPIIALTANAMKGDQERYLADGMQGYVTKPINFQRLKSEILRVYQPRSQRSPLRASDAMTLDDFLALAEPPKP</sequence>
<evidence type="ECO:0000256" key="11">
    <source>
        <dbReference type="PROSITE-ProRule" id="PRU00169"/>
    </source>
</evidence>
<comment type="subunit">
    <text evidence="9">At low DSF concentrations, interacts with RpfF.</text>
</comment>
<evidence type="ECO:0000256" key="7">
    <source>
        <dbReference type="ARBA" id="ARBA00022840"/>
    </source>
</evidence>
<feature type="domain" description="Response regulatory" evidence="13">
    <location>
        <begin position="580"/>
        <end position="699"/>
    </location>
</feature>
<evidence type="ECO:0000256" key="9">
    <source>
        <dbReference type="ARBA" id="ARBA00064003"/>
    </source>
</evidence>
<dbReference type="PANTHER" id="PTHR45339">
    <property type="entry name" value="HYBRID SIGNAL TRANSDUCTION HISTIDINE KINASE J"/>
    <property type="match status" value="1"/>
</dbReference>
<dbReference type="Pfam" id="PF00072">
    <property type="entry name" value="Response_reg"/>
    <property type="match status" value="2"/>
</dbReference>
<dbReference type="InterPro" id="IPR004358">
    <property type="entry name" value="Sig_transdc_His_kin-like_C"/>
</dbReference>
<dbReference type="EC" id="2.7.13.3" evidence="2"/>
<evidence type="ECO:0000256" key="6">
    <source>
        <dbReference type="ARBA" id="ARBA00022777"/>
    </source>
</evidence>
<dbReference type="GO" id="GO:0000155">
    <property type="term" value="F:phosphorelay sensor kinase activity"/>
    <property type="evidence" value="ECO:0007669"/>
    <property type="project" value="InterPro"/>
</dbReference>
<dbReference type="Proteomes" id="UP000588806">
    <property type="component" value="Unassembled WGS sequence"/>
</dbReference>
<proteinExistence type="predicted"/>
<feature type="modified residue" description="4-aspartylphosphate" evidence="11">
    <location>
        <position position="490"/>
    </location>
</feature>
<dbReference type="PROSITE" id="PS50109">
    <property type="entry name" value="HIS_KIN"/>
    <property type="match status" value="1"/>
</dbReference>
<dbReference type="SMART" id="SM00448">
    <property type="entry name" value="REC"/>
    <property type="match status" value="2"/>
</dbReference>
<dbReference type="EMBL" id="JABFHI010000002">
    <property type="protein sequence ID" value="NOG31156.1"/>
    <property type="molecule type" value="Genomic_DNA"/>
</dbReference>
<dbReference type="Pfam" id="PF02518">
    <property type="entry name" value="HATPase_c"/>
    <property type="match status" value="1"/>
</dbReference>
<evidence type="ECO:0000256" key="10">
    <source>
        <dbReference type="ARBA" id="ARBA00068150"/>
    </source>
</evidence>
<dbReference type="SMART" id="SM00387">
    <property type="entry name" value="HATPase_c"/>
    <property type="match status" value="1"/>
</dbReference>
<dbReference type="InterPro" id="IPR036097">
    <property type="entry name" value="HisK_dim/P_sf"/>
</dbReference>
<evidence type="ECO:0000313" key="14">
    <source>
        <dbReference type="EMBL" id="NOG31156.1"/>
    </source>
</evidence>
<dbReference type="Pfam" id="PF00512">
    <property type="entry name" value="HisKA"/>
    <property type="match status" value="1"/>
</dbReference>
<accession>A0A7Y3XAC7</accession>
<keyword evidence="7" id="KW-0067">ATP-binding</keyword>
<dbReference type="Gene3D" id="3.40.50.2300">
    <property type="match status" value="2"/>
</dbReference>
<gene>
    <name evidence="14" type="ORF">HLB35_04130</name>
</gene>
<dbReference type="CDD" id="cd00082">
    <property type="entry name" value="HisKA"/>
    <property type="match status" value="1"/>
</dbReference>
<dbReference type="PRINTS" id="PR00344">
    <property type="entry name" value="BCTRLSENSOR"/>
</dbReference>
<dbReference type="RefSeq" id="WP_171701637.1">
    <property type="nucleotide sequence ID" value="NZ_JABFHI010000002.1"/>
</dbReference>
<evidence type="ECO:0000256" key="5">
    <source>
        <dbReference type="ARBA" id="ARBA00022741"/>
    </source>
</evidence>
<dbReference type="SUPFAM" id="SSF55874">
    <property type="entry name" value="ATPase domain of HSP90 chaperone/DNA topoisomerase II/histidine kinase"/>
    <property type="match status" value="1"/>
</dbReference>
<evidence type="ECO:0000313" key="15">
    <source>
        <dbReference type="Proteomes" id="UP000588806"/>
    </source>
</evidence>
<dbReference type="Gene3D" id="1.10.287.130">
    <property type="match status" value="1"/>
</dbReference>
<keyword evidence="3 11" id="KW-0597">Phosphoprotein</keyword>
<dbReference type="InterPro" id="IPR001789">
    <property type="entry name" value="Sig_transdc_resp-reg_receiver"/>
</dbReference>
<dbReference type="SUPFAM" id="SSF52172">
    <property type="entry name" value="CheY-like"/>
    <property type="match status" value="2"/>
</dbReference>
<evidence type="ECO:0000256" key="2">
    <source>
        <dbReference type="ARBA" id="ARBA00012438"/>
    </source>
</evidence>
<dbReference type="InterPro" id="IPR003594">
    <property type="entry name" value="HATPase_dom"/>
</dbReference>
<feature type="modified residue" description="4-aspartylphosphate" evidence="11">
    <location>
        <position position="629"/>
    </location>
</feature>
<keyword evidence="6" id="KW-0418">Kinase</keyword>
<evidence type="ECO:0000256" key="8">
    <source>
        <dbReference type="ARBA" id="ARBA00023012"/>
    </source>
</evidence>
<dbReference type="Gene3D" id="3.30.565.10">
    <property type="entry name" value="Histidine kinase-like ATPase, C-terminal domain"/>
    <property type="match status" value="1"/>
</dbReference>
<dbReference type="PROSITE" id="PS50110">
    <property type="entry name" value="RESPONSE_REGULATORY"/>
    <property type="match status" value="2"/>
</dbReference>
<keyword evidence="5" id="KW-0547">Nucleotide-binding</keyword>
<evidence type="ECO:0000256" key="4">
    <source>
        <dbReference type="ARBA" id="ARBA00022679"/>
    </source>
</evidence>
<organism evidence="14 15">
    <name type="scientific">Vreelandella azerica</name>
    <dbReference type="NCBI Taxonomy" id="2732867"/>
    <lineage>
        <taxon>Bacteria</taxon>
        <taxon>Pseudomonadati</taxon>
        <taxon>Pseudomonadota</taxon>
        <taxon>Gammaproteobacteria</taxon>
        <taxon>Oceanospirillales</taxon>
        <taxon>Halomonadaceae</taxon>
        <taxon>Vreelandella</taxon>
    </lineage>
</organism>
<comment type="caution">
    <text evidence="14">The sequence shown here is derived from an EMBL/GenBank/DDBJ whole genome shotgun (WGS) entry which is preliminary data.</text>
</comment>
<protein>
    <recommendedName>
        <fullName evidence="10">Sensory/regulatory protein RpfC</fullName>
        <ecNumber evidence="2">2.7.13.3</ecNumber>
    </recommendedName>
</protein>
<reference evidence="14 15" key="1">
    <citation type="submission" date="2020-05" db="EMBL/GenBank/DDBJ databases">
        <authorList>
            <person name="Ruan W."/>
            <person name="Jeon C.O."/>
            <person name="Chun B.H."/>
        </authorList>
    </citation>
    <scope>NUCLEOTIDE SEQUENCE [LARGE SCALE GENOMIC DNA]</scope>
    <source>
        <strain evidence="14 15">TBZ9</strain>
    </source>
</reference>
<name>A0A7Y3XAC7_9GAMM</name>
<evidence type="ECO:0000259" key="13">
    <source>
        <dbReference type="PROSITE" id="PS50110"/>
    </source>
</evidence>
<dbReference type="CDD" id="cd16922">
    <property type="entry name" value="HATPase_EvgS-ArcB-TorS-like"/>
    <property type="match status" value="1"/>
</dbReference>
<dbReference type="CDD" id="cd17546">
    <property type="entry name" value="REC_hyHK_CKI1_RcsC-like"/>
    <property type="match status" value="2"/>
</dbReference>
<dbReference type="PANTHER" id="PTHR45339:SF5">
    <property type="entry name" value="HISTIDINE KINASE"/>
    <property type="match status" value="1"/>
</dbReference>
<dbReference type="FunFam" id="3.30.565.10:FF:000010">
    <property type="entry name" value="Sensor histidine kinase RcsC"/>
    <property type="match status" value="1"/>
</dbReference>
<feature type="domain" description="Response regulatory" evidence="13">
    <location>
        <begin position="436"/>
        <end position="557"/>
    </location>
</feature>
<evidence type="ECO:0000256" key="1">
    <source>
        <dbReference type="ARBA" id="ARBA00000085"/>
    </source>
</evidence>